<accession>A0A9P6YP53</accession>
<dbReference type="PANTHER" id="PTHR46567">
    <property type="entry name" value="MEDIATOR OF RNA POLYMERASE II TRANSCRIPTION SUBUNIT 12"/>
    <property type="match status" value="1"/>
</dbReference>
<evidence type="ECO:0000256" key="7">
    <source>
        <dbReference type="ARBA" id="ARBA00023163"/>
    </source>
</evidence>
<keyword evidence="5" id="KW-0805">Transcription regulation</keyword>
<dbReference type="Proteomes" id="UP000717996">
    <property type="component" value="Unassembled WGS sequence"/>
</dbReference>
<comment type="caution">
    <text evidence="12">The sequence shown here is derived from an EMBL/GenBank/DDBJ whole genome shotgun (WGS) entry which is preliminary data.</text>
</comment>
<reference evidence="12" key="1">
    <citation type="journal article" date="2020" name="Microb. Genom.">
        <title>Genetic diversity of clinical and environmental Mucorales isolates obtained from an investigation of mucormycosis cases among solid organ transplant recipients.</title>
        <authorList>
            <person name="Nguyen M.H."/>
            <person name="Kaul D."/>
            <person name="Muto C."/>
            <person name="Cheng S.J."/>
            <person name="Richter R.A."/>
            <person name="Bruno V.M."/>
            <person name="Liu G."/>
            <person name="Beyhan S."/>
            <person name="Sundermann A.J."/>
            <person name="Mounaud S."/>
            <person name="Pasculle A.W."/>
            <person name="Nierman W.C."/>
            <person name="Driscoll E."/>
            <person name="Cumbie R."/>
            <person name="Clancy C.J."/>
            <person name="Dupont C.L."/>
        </authorList>
    </citation>
    <scope>NUCLEOTIDE SEQUENCE</scope>
    <source>
        <strain evidence="12">GL16</strain>
    </source>
</reference>
<feature type="region of interest" description="Disordered" evidence="10">
    <location>
        <begin position="450"/>
        <end position="470"/>
    </location>
</feature>
<dbReference type="PANTHER" id="PTHR46567:SF1">
    <property type="entry name" value="MEDIATOR OF RNA POLYMERASE II TRANSCRIPTION SUBUNIT 12"/>
    <property type="match status" value="1"/>
</dbReference>
<evidence type="ECO:0000256" key="3">
    <source>
        <dbReference type="ARBA" id="ARBA00019622"/>
    </source>
</evidence>
<keyword evidence="7" id="KW-0804">Transcription</keyword>
<gene>
    <name evidence="12" type="ORF">G6F51_000511</name>
</gene>
<protein>
    <recommendedName>
        <fullName evidence="3">Mediator of RNA polymerase II transcription subunit 12</fullName>
    </recommendedName>
    <alternativeName>
        <fullName evidence="9">Mediator complex subunit 12</fullName>
    </alternativeName>
</protein>
<name>A0A9P6YP53_RHIOR</name>
<evidence type="ECO:0000256" key="10">
    <source>
        <dbReference type="SAM" id="MobiDB-lite"/>
    </source>
</evidence>
<feature type="compositionally biased region" description="Polar residues" evidence="10">
    <location>
        <begin position="456"/>
        <end position="465"/>
    </location>
</feature>
<dbReference type="OrthoDB" id="20828at2759"/>
<dbReference type="GO" id="GO:0003712">
    <property type="term" value="F:transcription coregulator activity"/>
    <property type="evidence" value="ECO:0007669"/>
    <property type="project" value="InterPro"/>
</dbReference>
<evidence type="ECO:0000256" key="1">
    <source>
        <dbReference type="ARBA" id="ARBA00004123"/>
    </source>
</evidence>
<comment type="subcellular location">
    <subcellularLocation>
        <location evidence="1">Nucleus</location>
    </subcellularLocation>
</comment>
<dbReference type="GO" id="GO:0016592">
    <property type="term" value="C:mediator complex"/>
    <property type="evidence" value="ECO:0007669"/>
    <property type="project" value="InterPro"/>
</dbReference>
<evidence type="ECO:0000256" key="4">
    <source>
        <dbReference type="ARBA" id="ARBA00022491"/>
    </source>
</evidence>
<proteinExistence type="inferred from homology"/>
<feature type="region of interest" description="Disordered" evidence="10">
    <location>
        <begin position="1"/>
        <end position="37"/>
    </location>
</feature>
<evidence type="ECO:0000256" key="8">
    <source>
        <dbReference type="ARBA" id="ARBA00023242"/>
    </source>
</evidence>
<evidence type="ECO:0000313" key="13">
    <source>
        <dbReference type="Proteomes" id="UP000717996"/>
    </source>
</evidence>
<evidence type="ECO:0000256" key="2">
    <source>
        <dbReference type="ARBA" id="ARBA00010289"/>
    </source>
</evidence>
<evidence type="ECO:0000259" key="11">
    <source>
        <dbReference type="SMART" id="SM01281"/>
    </source>
</evidence>
<keyword evidence="8" id="KW-0539">Nucleus</keyword>
<evidence type="ECO:0000256" key="5">
    <source>
        <dbReference type="ARBA" id="ARBA00023015"/>
    </source>
</evidence>
<organism evidence="12 13">
    <name type="scientific">Rhizopus oryzae</name>
    <name type="common">Mucormycosis agent</name>
    <name type="synonym">Rhizopus arrhizus var. delemar</name>
    <dbReference type="NCBI Taxonomy" id="64495"/>
    <lineage>
        <taxon>Eukaryota</taxon>
        <taxon>Fungi</taxon>
        <taxon>Fungi incertae sedis</taxon>
        <taxon>Mucoromycota</taxon>
        <taxon>Mucoromycotina</taxon>
        <taxon>Mucoromycetes</taxon>
        <taxon>Mucorales</taxon>
        <taxon>Mucorineae</taxon>
        <taxon>Rhizopodaceae</taxon>
        <taxon>Rhizopus</taxon>
    </lineage>
</organism>
<dbReference type="EMBL" id="JAANIT010000030">
    <property type="protein sequence ID" value="KAG1553585.1"/>
    <property type="molecule type" value="Genomic_DNA"/>
</dbReference>
<feature type="domain" description="Mediator complex subunit Med12" evidence="11">
    <location>
        <begin position="127"/>
        <end position="190"/>
    </location>
</feature>
<evidence type="ECO:0000256" key="6">
    <source>
        <dbReference type="ARBA" id="ARBA00023159"/>
    </source>
</evidence>
<dbReference type="SMART" id="SM01281">
    <property type="entry name" value="Med12"/>
    <property type="match status" value="1"/>
</dbReference>
<feature type="compositionally biased region" description="Low complexity" evidence="10">
    <location>
        <begin position="1"/>
        <end position="16"/>
    </location>
</feature>
<dbReference type="GO" id="GO:0006357">
    <property type="term" value="P:regulation of transcription by RNA polymerase II"/>
    <property type="evidence" value="ECO:0007669"/>
    <property type="project" value="InterPro"/>
</dbReference>
<dbReference type="InterPro" id="IPR019035">
    <property type="entry name" value="Mediator_Med12"/>
</dbReference>
<evidence type="ECO:0000256" key="9">
    <source>
        <dbReference type="ARBA" id="ARBA00032010"/>
    </source>
</evidence>
<keyword evidence="6" id="KW-0010">Activator</keyword>
<keyword evidence="4" id="KW-0678">Repressor</keyword>
<dbReference type="InterPro" id="IPR021990">
    <property type="entry name" value="Mediator_Med12_LCEWAV"/>
</dbReference>
<dbReference type="Pfam" id="PF12145">
    <property type="entry name" value="Med12-LCEWAV"/>
    <property type="match status" value="1"/>
</dbReference>
<comment type="similarity">
    <text evidence="2">Belongs to the Mediator complex subunit 12 family.</text>
</comment>
<dbReference type="Pfam" id="PF09497">
    <property type="entry name" value="Med12"/>
    <property type="match status" value="1"/>
</dbReference>
<evidence type="ECO:0000313" key="12">
    <source>
        <dbReference type="EMBL" id="KAG1553585.1"/>
    </source>
</evidence>
<sequence>MPSPYSTSSSPGYHSPNVHRNATNIPLKKYTLQPPPRKLPLSKTMPSLGYPDMFPQRPGQDEDVLSESNIRQGFIDRPIVSNENSSAHDIVFGKLQEDQRALSDLSDFIVDVLHRQNRASYITGPSSFRPPVRTTLIDAKREQWMHELSSGVVPLKQLAKNVPHGFKGEKLLETLATKQVPFLRATWYIKIVGLSEMSQRNASNAAASMGPQSIQWTTIVTNHLKKQLNELVPSPHTSNSNNAAIPHAAGTPNRGYRNYSNHHENSAKPWLTPESRARFEQRWSYSVQLARWQYYEGLIDQKTFLRWSLDTLSDCTSFEVIWVMLTGLIQDYVDEYKRNRTLTKILIETLIRFYSALQQYINHNTLEETDQRVHQGLQKDIETVLQSLFLSAPDMFVIPKLYQQYHHLLNVIIGEEATSRSTKASSDMRRVMNEYWAMIKARNETFCGKVDKSPVGQKTSQSTHESGGGDEERIVTLLDSIGKNIDSVSGLQINGETWTDAHGHSAKWASKTIFGTARLEPDRMIKLIHLVCRWAVSESRYGDWKAYLVASILSSWKEENGSPEYKTLLQEALIQFLDGEVDPESMSCDEDEAFRIEGEEDHTKRPNVHIVYLYDVLIRSSLFSYQKYLLRLIARGDLEPRRRNEHTIQQRLHYLASFPLLTPAPAYLINQRRVALYGTRNDSNNKETETEALNDLKHLARLAVMGFDHHNTDCLFGINAQDMTQPVPADTFESYNLAFSQELKHKLMSTMDSTTRYSVLEFTSHWLLNEVKKFVVKSIQIGEDNWRVMTSPGSCLLNTRQLVTIIQIMECAKDYLSIIEMALWVLQKSNDTSLHPYIIDTFRKYSCYWKLTNNSARVIQAVWTKHVNLCSRGERDRNIMMYMVQLVQEGYQMDDLSRSQLQQDLQIKSKTRSHYTNNLSVKSELMQLTKDFHVSSIQMVAESLSLPSQNAAGWIGIILENAGDVLRMIGKEKGIDKEIKSYRHGRFLSQALFEFHRMLRTFALIIKQVVNATILTGQADNAVIYWLWNNEVVQEDMYQENSWVPLFVITLVANNVIALDTLIKSFAIPWFERIGQEGQQQFCSEDTKLNVFCQNLIVLIRLLVIQNDNEPKSEEASLSWPLRIEEFFQLEVQRQMNLASSLDRIDPLFGLMERMILIATNLPLSSSLLQDLVMLRADLLQISWFRQACLRDLNGVYQRFASREAEAVTEKRLKKKMLSIVEELIGGDLVASQSIIQDTAPNFIDKLHKVFLNVSQWNEAQCRVQMNLLLDNISLYDVNSQNPNNPHILGDDLSMDITSDICVSPSNKDLQSFVSFFYDVVLADGHFERAATQRRFQFFKNLIHELRKPVLSELLAHAVRLLEGDPSQAFPDSVLLMPSSEQHAPFDSNTFAYRSQAFLNMTQHMLAENVWPNEKKVDLVKTVFRQILRFRDSLSVYKVMQSVNICYAEASAALQATKNNTDMAITMLLTEGSLESTLVEMDHERKLSLQDIRTSLLLRLRLIVPYMSLIWEHPKEDECDILDWIRTLVQLLGSPLVHGNGSQERFFEFILDFVSILIDGVFSELPRELKRASLQLLNSMQHELSSVPEMFQGRVKRIMPFTAHNIYLNNTHLASSILGLQSSDDAQQQQQHLGACLEQSKPWEWLEDYVNETPHDNDAPISLTIFNALKPKSVDSTYIKWFKYGFDTGNTSQPTQ</sequence>